<reference evidence="1 2" key="1">
    <citation type="submission" date="2014-12" db="EMBL/GenBank/DDBJ databases">
        <title>Whole genome sequencing of Sphingobium xenophagum OW59.</title>
        <authorList>
            <person name="Ohta Y."/>
            <person name="Nishi S."/>
            <person name="Hatada Y."/>
        </authorList>
    </citation>
    <scope>NUCLEOTIDE SEQUENCE [LARGE SCALE GENOMIC DNA]</scope>
    <source>
        <strain evidence="1 2">OW59</strain>
    </source>
</reference>
<evidence type="ECO:0008006" key="3">
    <source>
        <dbReference type="Google" id="ProtNLM"/>
    </source>
</evidence>
<dbReference type="Proteomes" id="UP000290975">
    <property type="component" value="Unassembled WGS sequence"/>
</dbReference>
<dbReference type="Gene3D" id="1.10.10.10">
    <property type="entry name" value="Winged helix-like DNA-binding domain superfamily/Winged helix DNA-binding domain"/>
    <property type="match status" value="1"/>
</dbReference>
<dbReference type="RefSeq" id="WP_217884268.1">
    <property type="nucleotide sequence ID" value="NZ_BBQY01000008.1"/>
</dbReference>
<organism evidence="1 2">
    <name type="scientific">Sphingobium xenophagum</name>
    <dbReference type="NCBI Taxonomy" id="121428"/>
    <lineage>
        <taxon>Bacteria</taxon>
        <taxon>Pseudomonadati</taxon>
        <taxon>Pseudomonadota</taxon>
        <taxon>Alphaproteobacteria</taxon>
        <taxon>Sphingomonadales</taxon>
        <taxon>Sphingomonadaceae</taxon>
        <taxon>Sphingobium</taxon>
    </lineage>
</organism>
<gene>
    <name evidence="1" type="ORF">MBESOW_P2182</name>
</gene>
<dbReference type="AlphaFoldDB" id="A0A401J2R7"/>
<dbReference type="SUPFAM" id="SSF88659">
    <property type="entry name" value="Sigma3 and sigma4 domains of RNA polymerase sigma factors"/>
    <property type="match status" value="1"/>
</dbReference>
<dbReference type="InterPro" id="IPR013324">
    <property type="entry name" value="RNA_pol_sigma_r3/r4-like"/>
</dbReference>
<dbReference type="InterPro" id="IPR036388">
    <property type="entry name" value="WH-like_DNA-bd_sf"/>
</dbReference>
<keyword evidence="2" id="KW-1185">Reference proteome</keyword>
<name>A0A401J2R7_SPHXE</name>
<evidence type="ECO:0000313" key="1">
    <source>
        <dbReference type="EMBL" id="GBH30926.1"/>
    </source>
</evidence>
<dbReference type="EMBL" id="BBQY01000008">
    <property type="protein sequence ID" value="GBH30926.1"/>
    <property type="molecule type" value="Genomic_DNA"/>
</dbReference>
<sequence>MTYLTVLRQALAKLILCLQNLADDDRCCARIDRYLDTVDLQMIAEPIGPGGSEEAARIRQVVAGMEPLTRGILILVVGRKMSVAEVSRRFGMREERVCRHYRAAVGEVAARCEANGVR</sequence>
<proteinExistence type="predicted"/>
<accession>A0A401J2R7</accession>
<protein>
    <recommendedName>
        <fullName evidence="3">RNA polymerase sigma-70 region 4 domain-containing protein</fullName>
    </recommendedName>
</protein>
<comment type="caution">
    <text evidence="1">The sequence shown here is derived from an EMBL/GenBank/DDBJ whole genome shotgun (WGS) entry which is preliminary data.</text>
</comment>
<evidence type="ECO:0000313" key="2">
    <source>
        <dbReference type="Proteomes" id="UP000290975"/>
    </source>
</evidence>